<dbReference type="Pfam" id="PF00067">
    <property type="entry name" value="p450"/>
    <property type="match status" value="1"/>
</dbReference>
<evidence type="ECO:0000256" key="23">
    <source>
        <dbReference type="ARBA" id="ARBA00084112"/>
    </source>
</evidence>
<gene>
    <name evidence="27" type="ORF">QN277_022442</name>
</gene>
<evidence type="ECO:0000256" key="13">
    <source>
        <dbReference type="ARBA" id="ARBA00023136"/>
    </source>
</evidence>
<organism evidence="27 28">
    <name type="scientific">Acacia crassicarpa</name>
    <name type="common">northern wattle</name>
    <dbReference type="NCBI Taxonomy" id="499986"/>
    <lineage>
        <taxon>Eukaryota</taxon>
        <taxon>Viridiplantae</taxon>
        <taxon>Streptophyta</taxon>
        <taxon>Embryophyta</taxon>
        <taxon>Tracheophyta</taxon>
        <taxon>Spermatophyta</taxon>
        <taxon>Magnoliopsida</taxon>
        <taxon>eudicotyledons</taxon>
        <taxon>Gunneridae</taxon>
        <taxon>Pentapetalae</taxon>
        <taxon>rosids</taxon>
        <taxon>fabids</taxon>
        <taxon>Fabales</taxon>
        <taxon>Fabaceae</taxon>
        <taxon>Caesalpinioideae</taxon>
        <taxon>mimosoid clade</taxon>
        <taxon>Acacieae</taxon>
        <taxon>Acacia</taxon>
    </lineage>
</organism>
<keyword evidence="23" id="KW-0444">Lipid biosynthesis</keyword>
<evidence type="ECO:0000256" key="4">
    <source>
        <dbReference type="ARBA" id="ARBA00010617"/>
    </source>
</evidence>
<evidence type="ECO:0000256" key="2">
    <source>
        <dbReference type="ARBA" id="ARBA00004389"/>
    </source>
</evidence>
<keyword evidence="28" id="KW-1185">Reference proteome</keyword>
<dbReference type="GO" id="GO:0048441">
    <property type="term" value="P:petal development"/>
    <property type="evidence" value="ECO:0007669"/>
    <property type="project" value="UniProtKB-ARBA"/>
</dbReference>
<dbReference type="GO" id="GO:0005789">
    <property type="term" value="C:endoplasmic reticulum membrane"/>
    <property type="evidence" value="ECO:0007669"/>
    <property type="project" value="UniProtKB-SubCell"/>
</dbReference>
<name>A0AAE1MPM4_9FABA</name>
<dbReference type="GO" id="GO:0016132">
    <property type="term" value="P:brassinosteroid biosynthetic process"/>
    <property type="evidence" value="ECO:0007669"/>
    <property type="project" value="UniProtKB-KW"/>
</dbReference>
<evidence type="ECO:0000256" key="17">
    <source>
        <dbReference type="ARBA" id="ARBA00060577"/>
    </source>
</evidence>
<feature type="transmembrane region" description="Helical" evidence="26">
    <location>
        <begin position="6"/>
        <end position="24"/>
    </location>
</feature>
<dbReference type="InterPro" id="IPR001128">
    <property type="entry name" value="Cyt_P450"/>
</dbReference>
<evidence type="ECO:0000256" key="14">
    <source>
        <dbReference type="ARBA" id="ARBA00037910"/>
    </source>
</evidence>
<evidence type="ECO:0000256" key="21">
    <source>
        <dbReference type="ARBA" id="ARBA00078776"/>
    </source>
</evidence>
<proteinExistence type="inferred from homology"/>
<feature type="binding site" description="axial binding residue" evidence="24">
    <location>
        <position position="426"/>
    </location>
    <ligand>
        <name>heme</name>
        <dbReference type="ChEBI" id="CHEBI:30413"/>
    </ligand>
    <ligandPart>
        <name>Fe</name>
        <dbReference type="ChEBI" id="CHEBI:18248"/>
    </ligandPart>
</feature>
<evidence type="ECO:0000256" key="24">
    <source>
        <dbReference type="PIRSR" id="PIRSR602401-1"/>
    </source>
</evidence>
<dbReference type="PRINTS" id="PR00463">
    <property type="entry name" value="EP450I"/>
</dbReference>
<dbReference type="GO" id="GO:0016709">
    <property type="term" value="F:oxidoreductase activity, acting on paired donors, with incorporation or reduction of molecular oxygen, NAD(P)H as one donor, and incorporation of one atom of oxygen"/>
    <property type="evidence" value="ECO:0007669"/>
    <property type="project" value="TreeGrafter"/>
</dbReference>
<evidence type="ECO:0000256" key="16">
    <source>
        <dbReference type="ARBA" id="ARBA00051572"/>
    </source>
</evidence>
<keyword evidence="23" id="KW-0443">Lipid metabolism</keyword>
<evidence type="ECO:0000256" key="7">
    <source>
        <dbReference type="ARBA" id="ARBA00022723"/>
    </source>
</evidence>
<dbReference type="InterPro" id="IPR002401">
    <property type="entry name" value="Cyt_P450_E_grp-I"/>
</dbReference>
<evidence type="ECO:0000256" key="10">
    <source>
        <dbReference type="ARBA" id="ARBA00023002"/>
    </source>
</evidence>
<comment type="pathway">
    <text evidence="3">Hormone biosynthesis.</text>
</comment>
<keyword evidence="8" id="KW-0752">Steroid biosynthesis</keyword>
<evidence type="ECO:0000256" key="8">
    <source>
        <dbReference type="ARBA" id="ARBA00022955"/>
    </source>
</evidence>
<dbReference type="GO" id="GO:0048443">
    <property type="term" value="P:stamen development"/>
    <property type="evidence" value="ECO:0007669"/>
    <property type="project" value="UniProtKB-ARBA"/>
</dbReference>
<evidence type="ECO:0000256" key="15">
    <source>
        <dbReference type="ARBA" id="ARBA00050234"/>
    </source>
</evidence>
<dbReference type="Proteomes" id="UP001293593">
    <property type="component" value="Unassembled WGS sequence"/>
</dbReference>
<keyword evidence="23" id="KW-1069">Brassinosteroid biosynthesis</keyword>
<dbReference type="PROSITE" id="PS00086">
    <property type="entry name" value="CYTOCHROME_P450"/>
    <property type="match status" value="1"/>
</dbReference>
<dbReference type="EC" id="1.14.14.147" evidence="18"/>
<keyword evidence="5 24" id="KW-0349">Heme</keyword>
<dbReference type="GO" id="GO:0010268">
    <property type="term" value="P:brassinosteroid homeostasis"/>
    <property type="evidence" value="ECO:0007669"/>
    <property type="project" value="TreeGrafter"/>
</dbReference>
<comment type="cofactor">
    <cofactor evidence="1 24">
        <name>heme</name>
        <dbReference type="ChEBI" id="CHEBI:30413"/>
    </cofactor>
</comment>
<dbReference type="SUPFAM" id="SSF48264">
    <property type="entry name" value="Cytochrome P450"/>
    <property type="match status" value="1"/>
</dbReference>
<keyword evidence="6 26" id="KW-0812">Transmembrane</keyword>
<evidence type="ECO:0000256" key="22">
    <source>
        <dbReference type="ARBA" id="ARBA00083187"/>
    </source>
</evidence>
<dbReference type="EMBL" id="JAWXYG010000006">
    <property type="protein sequence ID" value="KAK4269258.1"/>
    <property type="molecule type" value="Genomic_DNA"/>
</dbReference>
<comment type="pathway">
    <text evidence="14">Plant hormone biosynthesis; brassinosteroid biosynthesis.</text>
</comment>
<dbReference type="AlphaFoldDB" id="A0AAE1MPM4"/>
<evidence type="ECO:0000256" key="19">
    <source>
        <dbReference type="ARBA" id="ARBA00075093"/>
    </source>
</evidence>
<comment type="catalytic activity">
    <reaction evidence="16">
        <text>3-epi-6-deoxocathasterone + reduced [NADPH--hemoprotein reductase] + O2 = 6-deoxotyphasterol + oxidized [NADPH--hemoprotein reductase] + H2O + H(+)</text>
        <dbReference type="Rhea" id="RHEA:27321"/>
        <dbReference type="Rhea" id="RHEA-COMP:11964"/>
        <dbReference type="Rhea" id="RHEA-COMP:11965"/>
        <dbReference type="ChEBI" id="CHEBI:15377"/>
        <dbReference type="ChEBI" id="CHEBI:15378"/>
        <dbReference type="ChEBI" id="CHEBI:15379"/>
        <dbReference type="ChEBI" id="CHEBI:20717"/>
        <dbReference type="ChEBI" id="CHEBI:57618"/>
        <dbReference type="ChEBI" id="CHEBI:58210"/>
        <dbReference type="ChEBI" id="CHEBI:59410"/>
        <dbReference type="EC" id="1.14.14.147"/>
    </reaction>
</comment>
<keyword evidence="9 26" id="KW-1133">Transmembrane helix</keyword>
<evidence type="ECO:0000256" key="5">
    <source>
        <dbReference type="ARBA" id="ARBA00022617"/>
    </source>
</evidence>
<dbReference type="InterPro" id="IPR017972">
    <property type="entry name" value="Cyt_P450_CS"/>
</dbReference>
<reference evidence="27" key="1">
    <citation type="submission" date="2023-10" db="EMBL/GenBank/DDBJ databases">
        <title>Chromosome-level genome of the transformable northern wattle, Acacia crassicarpa.</title>
        <authorList>
            <person name="Massaro I."/>
            <person name="Sinha N.R."/>
            <person name="Poethig S."/>
            <person name="Leichty A.R."/>
        </authorList>
    </citation>
    <scope>NUCLEOTIDE SEQUENCE</scope>
    <source>
        <strain evidence="27">Acra3RX</strain>
        <tissue evidence="27">Leaf</tissue>
    </source>
</reference>
<comment type="pathway">
    <text evidence="17">Steroid biosynthesis.</text>
</comment>
<keyword evidence="11 24" id="KW-0408">Iron</keyword>
<accession>A0AAE1MPM4</accession>
<keyword evidence="7 24" id="KW-0479">Metal-binding</keyword>
<dbReference type="PANTHER" id="PTHR24286">
    <property type="entry name" value="CYTOCHROME P450 26"/>
    <property type="match status" value="1"/>
</dbReference>
<evidence type="ECO:0000256" key="18">
    <source>
        <dbReference type="ARBA" id="ARBA00066344"/>
    </source>
</evidence>
<dbReference type="GO" id="GO:0005506">
    <property type="term" value="F:iron ion binding"/>
    <property type="evidence" value="ECO:0007669"/>
    <property type="project" value="InterPro"/>
</dbReference>
<comment type="subcellular location">
    <subcellularLocation>
        <location evidence="2">Endoplasmic reticulum membrane</location>
        <topology evidence="2">Single-pass membrane protein</topology>
    </subcellularLocation>
</comment>
<comment type="caution">
    <text evidence="27">The sequence shown here is derived from an EMBL/GenBank/DDBJ whole genome shotgun (WGS) entry which is preliminary data.</text>
</comment>
<dbReference type="GO" id="GO:0102097">
    <property type="term" value="F:22alpha-hydroxysteroid 23-monooxygenase activity"/>
    <property type="evidence" value="ECO:0007669"/>
    <property type="project" value="UniProtKB-EC"/>
</dbReference>
<sequence>MDNVWVVFVTALILFLSIVVLTFFQKLFRLKSFKSRDNHQLPLGSMGWPFIGETADYVSSAYTVGPDAFINKRRSMYGKVFKSHMFGSPTIVSTDAEVNRFVLQSDATVFVPCYPKSVSELMGELSILCINGRLHRKIHCLVAGFFKSHRLKSQITTEMQSFVQQSMANWNEDRPVFIQDVAKSIAFQLLVKTLISLDPGDEMDLLRKHYQEFISGFISLPVNLPGTMLHHSLQAKKKMRKIVQKIIQEKRDRGLYKDPKDVVDLLLKDASGHCDKLIADNVIDMMIPGEESVPVLVALAIKYLSESPLALQQLTEENMKLKRLKDQNGEPLSWKDYMSLPFTQKVITETLRMGNIIMGVFRKATKDVEVKGISIPKGWCVFTYFRSVHLDDTNYDHPHQFNPWRWQNKDMSSTTFTPFGGGLRLCPGLDLPRLEASIFLHHLVTRFRWSAEEDTIVNFPTVRMKRRMPIWVKKVKLD</sequence>
<evidence type="ECO:0000313" key="28">
    <source>
        <dbReference type="Proteomes" id="UP001293593"/>
    </source>
</evidence>
<evidence type="ECO:0000256" key="20">
    <source>
        <dbReference type="ARBA" id="ARBA00076244"/>
    </source>
</evidence>
<keyword evidence="10 25" id="KW-0560">Oxidoreductase</keyword>
<evidence type="ECO:0000256" key="3">
    <source>
        <dbReference type="ARBA" id="ARBA00004972"/>
    </source>
</evidence>
<evidence type="ECO:0000256" key="25">
    <source>
        <dbReference type="RuleBase" id="RU000461"/>
    </source>
</evidence>
<evidence type="ECO:0000256" key="6">
    <source>
        <dbReference type="ARBA" id="ARBA00022692"/>
    </source>
</evidence>
<dbReference type="InterPro" id="IPR036396">
    <property type="entry name" value="Cyt_P450_sf"/>
</dbReference>
<evidence type="ECO:0000256" key="26">
    <source>
        <dbReference type="SAM" id="Phobius"/>
    </source>
</evidence>
<dbReference type="PANTHER" id="PTHR24286:SF30">
    <property type="entry name" value="3-EPI-6-DEOXOCATHASTERONE 23-MONOOXYGENASE CYP90D1"/>
    <property type="match status" value="1"/>
</dbReference>
<comment type="catalytic activity">
    <reaction evidence="15">
        <text>(22S,24R)-22-hydroxy-5alpha-ergostan-3-one + reduced [NADPH--hemoprotein reductase] + O2 = 3-dehydro-6-deoxoteasterone + oxidized [NADPH--hemoprotein reductase] + H2O + H(+)</text>
        <dbReference type="Rhea" id="RHEA:27325"/>
        <dbReference type="Rhea" id="RHEA-COMP:11964"/>
        <dbReference type="Rhea" id="RHEA-COMP:11965"/>
        <dbReference type="ChEBI" id="CHEBI:15377"/>
        <dbReference type="ChEBI" id="CHEBI:15378"/>
        <dbReference type="ChEBI" id="CHEBI:15379"/>
        <dbReference type="ChEBI" id="CHEBI:20710"/>
        <dbReference type="ChEBI" id="CHEBI:57618"/>
        <dbReference type="ChEBI" id="CHEBI:58210"/>
        <dbReference type="ChEBI" id="CHEBI:59411"/>
        <dbReference type="EC" id="1.14.14.147"/>
    </reaction>
</comment>
<evidence type="ECO:0000256" key="9">
    <source>
        <dbReference type="ARBA" id="ARBA00022989"/>
    </source>
</evidence>
<keyword evidence="12 25" id="KW-0503">Monooxygenase</keyword>
<dbReference type="FunFam" id="1.10.630.10:FF:000048">
    <property type="entry name" value="3-epi-6-deoxocathasterone 23-monooxygenase CYP90D1"/>
    <property type="match status" value="1"/>
</dbReference>
<comment type="similarity">
    <text evidence="4 25">Belongs to the cytochrome P450 family.</text>
</comment>
<evidence type="ECO:0000313" key="27">
    <source>
        <dbReference type="EMBL" id="KAK4269258.1"/>
    </source>
</evidence>
<dbReference type="GO" id="GO:0020037">
    <property type="term" value="F:heme binding"/>
    <property type="evidence" value="ECO:0007669"/>
    <property type="project" value="InterPro"/>
</dbReference>
<evidence type="ECO:0000256" key="11">
    <source>
        <dbReference type="ARBA" id="ARBA00023004"/>
    </source>
</evidence>
<evidence type="ECO:0000256" key="12">
    <source>
        <dbReference type="ARBA" id="ARBA00023033"/>
    </source>
</evidence>
<dbReference type="Gene3D" id="1.10.630.10">
    <property type="entry name" value="Cytochrome P450"/>
    <property type="match status" value="1"/>
</dbReference>
<dbReference type="GO" id="GO:0016125">
    <property type="term" value="P:sterol metabolic process"/>
    <property type="evidence" value="ECO:0007669"/>
    <property type="project" value="TreeGrafter"/>
</dbReference>
<dbReference type="GO" id="GO:0048366">
    <property type="term" value="P:leaf development"/>
    <property type="evidence" value="ECO:0007669"/>
    <property type="project" value="UniProtKB-ARBA"/>
</dbReference>
<evidence type="ECO:0000256" key="1">
    <source>
        <dbReference type="ARBA" id="ARBA00001971"/>
    </source>
</evidence>
<protein>
    <recommendedName>
        <fullName evidence="18">22alpha-hydroxysteroid 23-monooxygenase</fullName>
        <ecNumber evidence="18">1.14.14.147</ecNumber>
    </recommendedName>
    <alternativeName>
        <fullName evidence="21">(22R,23R)-22,23-dihydroxy-campest-4-en-3-one synthase</fullName>
    </alternativeName>
    <alternativeName>
        <fullName evidence="22">(22R,23R)-22,23-dihydroxycampesterol synthase</fullName>
    </alternativeName>
    <alternativeName>
        <fullName evidence="19">6-deoxoteasterone synthase</fullName>
    </alternativeName>
    <alternativeName>
        <fullName evidence="20">Teasterone synthase</fullName>
    </alternativeName>
</protein>
<dbReference type="CDD" id="cd11043">
    <property type="entry name" value="CYP90-like"/>
    <property type="match status" value="1"/>
</dbReference>
<keyword evidence="13 26" id="KW-0472">Membrane</keyword>